<reference evidence="13 14" key="1">
    <citation type="submission" date="2018-11" db="EMBL/GenBank/DDBJ databases">
        <title>Genomic Encyclopedia of Type Strains, Phase IV (KMG-IV): sequencing the most valuable type-strain genomes for metagenomic binning, comparative biology and taxonomic classification.</title>
        <authorList>
            <person name="Goeker M."/>
        </authorList>
    </citation>
    <scope>NUCLEOTIDE SEQUENCE [LARGE SCALE GENOMIC DNA]</scope>
    <source>
        <strain evidence="13 14">DSM 21945</strain>
    </source>
</reference>
<dbReference type="SUPFAM" id="SSF142695">
    <property type="entry name" value="RibA-like"/>
    <property type="match status" value="1"/>
</dbReference>
<proteinExistence type="inferred from homology"/>
<feature type="active site" description="Nucleophile" evidence="11">
    <location>
        <position position="135"/>
    </location>
</feature>
<organism evidence="13 14">
    <name type="scientific">Gallaecimonas pentaromativorans</name>
    <dbReference type="NCBI Taxonomy" id="584787"/>
    <lineage>
        <taxon>Bacteria</taxon>
        <taxon>Pseudomonadati</taxon>
        <taxon>Pseudomonadota</taxon>
        <taxon>Gammaproteobacteria</taxon>
        <taxon>Enterobacterales</taxon>
        <taxon>Gallaecimonadaceae</taxon>
        <taxon>Gallaecimonas</taxon>
    </lineage>
</organism>
<dbReference type="GO" id="GO:0008270">
    <property type="term" value="F:zinc ion binding"/>
    <property type="evidence" value="ECO:0007669"/>
    <property type="project" value="UniProtKB-UniRule"/>
</dbReference>
<dbReference type="InterPro" id="IPR000926">
    <property type="entry name" value="RibA"/>
</dbReference>
<dbReference type="FunFam" id="3.40.50.10990:FF:000001">
    <property type="entry name" value="Riboflavin biosynthesis protein RibBA"/>
    <property type="match status" value="1"/>
</dbReference>
<name>A0A3N1PE20_9GAMM</name>
<keyword evidence="5 11" id="KW-0547">Nucleotide-binding</keyword>
<evidence type="ECO:0000256" key="2">
    <source>
        <dbReference type="ARBA" id="ARBA00005520"/>
    </source>
</evidence>
<dbReference type="Gene3D" id="3.40.50.10990">
    <property type="entry name" value="GTP cyclohydrolase II"/>
    <property type="match status" value="1"/>
</dbReference>
<evidence type="ECO:0000256" key="1">
    <source>
        <dbReference type="ARBA" id="ARBA00004853"/>
    </source>
</evidence>
<evidence type="ECO:0000256" key="8">
    <source>
        <dbReference type="ARBA" id="ARBA00023134"/>
    </source>
</evidence>
<dbReference type="RefSeq" id="WP_050659375.1">
    <property type="nucleotide sequence ID" value="NZ_JBLXAC010000006.1"/>
</dbReference>
<evidence type="ECO:0000256" key="9">
    <source>
        <dbReference type="ARBA" id="ARBA00043932"/>
    </source>
</evidence>
<evidence type="ECO:0000256" key="6">
    <source>
        <dbReference type="ARBA" id="ARBA00022801"/>
    </source>
</evidence>
<evidence type="ECO:0000313" key="14">
    <source>
        <dbReference type="Proteomes" id="UP000268033"/>
    </source>
</evidence>
<dbReference type="PANTHER" id="PTHR21327">
    <property type="entry name" value="GTP CYCLOHYDROLASE II-RELATED"/>
    <property type="match status" value="1"/>
</dbReference>
<dbReference type="EMBL" id="RJUL01000006">
    <property type="protein sequence ID" value="ROQ25040.1"/>
    <property type="molecule type" value="Genomic_DNA"/>
</dbReference>
<keyword evidence="7 11" id="KW-0862">Zinc</keyword>
<feature type="binding site" evidence="11">
    <location>
        <position position="73"/>
    </location>
    <ligand>
        <name>Zn(2+)</name>
        <dbReference type="ChEBI" id="CHEBI:29105"/>
        <note>catalytic</note>
    </ligand>
</feature>
<feature type="binding site" evidence="11">
    <location>
        <position position="62"/>
    </location>
    <ligand>
        <name>Zn(2+)</name>
        <dbReference type="ChEBI" id="CHEBI:29105"/>
        <note>catalytic</note>
    </ligand>
</feature>
<evidence type="ECO:0000256" key="10">
    <source>
        <dbReference type="ARBA" id="ARBA00049295"/>
    </source>
</evidence>
<dbReference type="GO" id="GO:0009231">
    <property type="term" value="P:riboflavin biosynthetic process"/>
    <property type="evidence" value="ECO:0007669"/>
    <property type="project" value="UniProtKB-UniRule"/>
</dbReference>
<dbReference type="UniPathway" id="UPA00275">
    <property type="reaction ID" value="UER00400"/>
</dbReference>
<evidence type="ECO:0000256" key="3">
    <source>
        <dbReference type="ARBA" id="ARBA00022619"/>
    </source>
</evidence>
<dbReference type="CDD" id="cd00641">
    <property type="entry name" value="GTP_cyclohydro2"/>
    <property type="match status" value="1"/>
</dbReference>
<evidence type="ECO:0000256" key="4">
    <source>
        <dbReference type="ARBA" id="ARBA00022723"/>
    </source>
</evidence>
<dbReference type="NCBIfam" id="NF001591">
    <property type="entry name" value="PRK00393.1"/>
    <property type="match status" value="1"/>
</dbReference>
<dbReference type="OrthoDB" id="9793111at2"/>
<dbReference type="AlphaFoldDB" id="A0A3N1PE20"/>
<feature type="domain" description="GTP cyclohydrolase II" evidence="12">
    <location>
        <begin position="27"/>
        <end position="176"/>
    </location>
</feature>
<dbReference type="GO" id="GO:0003935">
    <property type="term" value="F:GTP cyclohydrolase II activity"/>
    <property type="evidence" value="ECO:0007669"/>
    <property type="project" value="UniProtKB-UniRule"/>
</dbReference>
<dbReference type="NCBIfam" id="TIGR00505">
    <property type="entry name" value="ribA"/>
    <property type="match status" value="1"/>
</dbReference>
<evidence type="ECO:0000256" key="7">
    <source>
        <dbReference type="ARBA" id="ARBA00022833"/>
    </source>
</evidence>
<comment type="similarity">
    <text evidence="11">Belongs to the GTP cyclohydrolase II family.</text>
</comment>
<dbReference type="PANTHER" id="PTHR21327:SF18">
    <property type="entry name" value="3,4-DIHYDROXY-2-BUTANONE 4-PHOSPHATE SYNTHASE"/>
    <property type="match status" value="1"/>
</dbReference>
<evidence type="ECO:0000313" key="13">
    <source>
        <dbReference type="EMBL" id="ROQ25040.1"/>
    </source>
</evidence>
<dbReference type="Proteomes" id="UP000268033">
    <property type="component" value="Unassembled WGS sequence"/>
</dbReference>
<dbReference type="EC" id="3.5.4.25" evidence="11"/>
<dbReference type="HAMAP" id="MF_00179">
    <property type="entry name" value="RibA"/>
    <property type="match status" value="1"/>
</dbReference>
<comment type="subunit">
    <text evidence="11">Homodimer.</text>
</comment>
<evidence type="ECO:0000256" key="5">
    <source>
        <dbReference type="ARBA" id="ARBA00022741"/>
    </source>
</evidence>
<dbReference type="GO" id="GO:0005829">
    <property type="term" value="C:cytosol"/>
    <property type="evidence" value="ECO:0007669"/>
    <property type="project" value="TreeGrafter"/>
</dbReference>
<keyword evidence="14" id="KW-1185">Reference proteome</keyword>
<keyword evidence="6 11" id="KW-0378">Hydrolase</keyword>
<gene>
    <name evidence="11" type="primary">ribA</name>
    <name evidence="13" type="ORF">EDC28_106290</name>
</gene>
<comment type="cofactor">
    <cofactor evidence="11">
        <name>Zn(2+)</name>
        <dbReference type="ChEBI" id="CHEBI:29105"/>
    </cofactor>
    <text evidence="11">Binds 1 zinc ion per subunit.</text>
</comment>
<evidence type="ECO:0000259" key="12">
    <source>
        <dbReference type="Pfam" id="PF00925"/>
    </source>
</evidence>
<comment type="similarity">
    <text evidence="2">In the N-terminal section; belongs to the DHBP synthase family.</text>
</comment>
<feature type="binding site" evidence="11">
    <location>
        <begin position="57"/>
        <end position="61"/>
    </location>
    <ligand>
        <name>GTP</name>
        <dbReference type="ChEBI" id="CHEBI:37565"/>
    </ligand>
</feature>
<feature type="binding site" evidence="11">
    <location>
        <begin position="99"/>
        <end position="101"/>
    </location>
    <ligand>
        <name>GTP</name>
        <dbReference type="ChEBI" id="CHEBI:37565"/>
    </ligand>
</feature>
<comment type="caution">
    <text evidence="13">The sequence shown here is derived from an EMBL/GenBank/DDBJ whole genome shotgun (WGS) entry which is preliminary data.</text>
</comment>
<comment type="function">
    <text evidence="9 11">Catalyzes the conversion of GTP to 2,5-diamino-6-ribosylamino-4(3H)-pyrimidinone 5'-phosphate (DARP), formate and pyrophosphate.</text>
</comment>
<comment type="catalytic activity">
    <reaction evidence="10 11">
        <text>GTP + 4 H2O = 2,5-diamino-6-hydroxy-4-(5-phosphoribosylamino)-pyrimidine + formate + 2 phosphate + 3 H(+)</text>
        <dbReference type="Rhea" id="RHEA:23704"/>
        <dbReference type="ChEBI" id="CHEBI:15377"/>
        <dbReference type="ChEBI" id="CHEBI:15378"/>
        <dbReference type="ChEBI" id="CHEBI:15740"/>
        <dbReference type="ChEBI" id="CHEBI:37565"/>
        <dbReference type="ChEBI" id="CHEBI:43474"/>
        <dbReference type="ChEBI" id="CHEBI:58614"/>
        <dbReference type="EC" id="3.5.4.25"/>
    </reaction>
</comment>
<feature type="binding site" evidence="11">
    <location>
        <position position="161"/>
    </location>
    <ligand>
        <name>GTP</name>
        <dbReference type="ChEBI" id="CHEBI:37565"/>
    </ligand>
</feature>
<evidence type="ECO:0000256" key="11">
    <source>
        <dbReference type="HAMAP-Rule" id="MF_00179"/>
    </source>
</evidence>
<keyword evidence="4 11" id="KW-0479">Metal-binding</keyword>
<feature type="binding site" evidence="11">
    <location>
        <position position="156"/>
    </location>
    <ligand>
        <name>GTP</name>
        <dbReference type="ChEBI" id="CHEBI:37565"/>
    </ligand>
</feature>
<keyword evidence="3 11" id="KW-0686">Riboflavin biosynthesis</keyword>
<accession>A0A3N1PE20</accession>
<dbReference type="Pfam" id="PF00925">
    <property type="entry name" value="GTP_cyclohydro2"/>
    <property type="match status" value="1"/>
</dbReference>
<feature type="binding site" evidence="11">
    <location>
        <position position="75"/>
    </location>
    <ligand>
        <name>Zn(2+)</name>
        <dbReference type="ChEBI" id="CHEBI:29105"/>
        <note>catalytic</note>
    </ligand>
</feature>
<dbReference type="InterPro" id="IPR032677">
    <property type="entry name" value="GTP_cyclohydro_II"/>
</dbReference>
<dbReference type="STRING" id="584787.GCA_001247655_03914"/>
<feature type="binding site" evidence="11">
    <location>
        <position position="78"/>
    </location>
    <ligand>
        <name>GTP</name>
        <dbReference type="ChEBI" id="CHEBI:37565"/>
    </ligand>
</feature>
<feature type="binding site" evidence="11">
    <location>
        <position position="121"/>
    </location>
    <ligand>
        <name>GTP</name>
        <dbReference type="ChEBI" id="CHEBI:37565"/>
    </ligand>
</feature>
<protein>
    <recommendedName>
        <fullName evidence="11">GTP cyclohydrolase-2</fullName>
        <ecNumber evidence="11">3.5.4.25</ecNumber>
    </recommendedName>
    <alternativeName>
        <fullName evidence="11">GTP cyclohydrolase II</fullName>
    </alternativeName>
</protein>
<keyword evidence="8 11" id="KW-0342">GTP-binding</keyword>
<dbReference type="InterPro" id="IPR036144">
    <property type="entry name" value="RibA-like_sf"/>
</dbReference>
<sequence length="215" mass="23917">MTADTGDMAVKVRRQVEIPVLGGRYLATFITFDNLADGKEHFALALGDWQRSEPLVRMHSECVTGDVFMSARCDCGPQLEEAIVRISAEGGLILYLRQEGRGIGLINKLDAYALQDEGMNTYEANRALGFEDDQRDFTVAAEMLKALGIDHIRLLTNNPRKIAQLQANGIHVDDRVGTRVYRNAHNARYLAAKKEEGHHALESDDESCCPAHSKF</sequence>
<dbReference type="GO" id="GO:0005525">
    <property type="term" value="F:GTP binding"/>
    <property type="evidence" value="ECO:0007669"/>
    <property type="project" value="UniProtKB-KW"/>
</dbReference>
<comment type="pathway">
    <text evidence="1 11">Cofactor biosynthesis; riboflavin biosynthesis; 5-amino-6-(D-ribitylamino)uracil from GTP: step 1/4.</text>
</comment>
<feature type="active site" description="Proton acceptor" evidence="11">
    <location>
        <position position="133"/>
    </location>
</feature>